<protein>
    <submittedName>
        <fullName evidence="2">Uncharacterized protein</fullName>
    </submittedName>
</protein>
<feature type="compositionally biased region" description="Low complexity" evidence="1">
    <location>
        <begin position="289"/>
        <end position="300"/>
    </location>
</feature>
<keyword evidence="3" id="KW-1185">Reference proteome</keyword>
<feature type="region of interest" description="Disordered" evidence="1">
    <location>
        <begin position="99"/>
        <end position="330"/>
    </location>
</feature>
<dbReference type="EMBL" id="KZ824269">
    <property type="protein sequence ID" value="RAL16262.1"/>
    <property type="molecule type" value="Genomic_DNA"/>
</dbReference>
<dbReference type="OrthoDB" id="2013972at2759"/>
<feature type="compositionally biased region" description="Polar residues" evidence="1">
    <location>
        <begin position="247"/>
        <end position="257"/>
    </location>
</feature>
<evidence type="ECO:0000313" key="2">
    <source>
        <dbReference type="EMBL" id="RAL16262.1"/>
    </source>
</evidence>
<feature type="compositionally biased region" description="Polar residues" evidence="1">
    <location>
        <begin position="354"/>
        <end position="367"/>
    </location>
</feature>
<feature type="compositionally biased region" description="Polar residues" evidence="1">
    <location>
        <begin position="196"/>
        <end position="210"/>
    </location>
</feature>
<evidence type="ECO:0000256" key="1">
    <source>
        <dbReference type="SAM" id="MobiDB-lite"/>
    </source>
</evidence>
<evidence type="ECO:0000313" key="3">
    <source>
        <dbReference type="Proteomes" id="UP000248961"/>
    </source>
</evidence>
<dbReference type="Proteomes" id="UP000248961">
    <property type="component" value="Unassembled WGS sequence"/>
</dbReference>
<reference evidence="2 3" key="1">
    <citation type="submission" date="2018-02" db="EMBL/GenBank/DDBJ databases">
        <title>The genomes of Aspergillus section Nigri reveals drivers in fungal speciation.</title>
        <authorList>
            <consortium name="DOE Joint Genome Institute"/>
            <person name="Vesth T.C."/>
            <person name="Nybo J."/>
            <person name="Theobald S."/>
            <person name="Brandl J."/>
            <person name="Frisvad J.C."/>
            <person name="Nielsen K.F."/>
            <person name="Lyhne E.K."/>
            <person name="Kogle M.E."/>
            <person name="Kuo A."/>
            <person name="Riley R."/>
            <person name="Clum A."/>
            <person name="Nolan M."/>
            <person name="Lipzen A."/>
            <person name="Salamov A."/>
            <person name="Henrissat B."/>
            <person name="Wiebenga A."/>
            <person name="De vries R.P."/>
            <person name="Grigoriev I.V."/>
            <person name="Mortensen U.H."/>
            <person name="Andersen M.R."/>
            <person name="Baker S.E."/>
        </authorList>
    </citation>
    <scope>NUCLEOTIDE SEQUENCE [LARGE SCALE GENOMIC DNA]</scope>
    <source>
        <strain evidence="2 3">CBS 101889</strain>
    </source>
</reference>
<organism evidence="2 3">
    <name type="scientific">Aspergillus homomorphus (strain CBS 101889)</name>
    <dbReference type="NCBI Taxonomy" id="1450537"/>
    <lineage>
        <taxon>Eukaryota</taxon>
        <taxon>Fungi</taxon>
        <taxon>Dikarya</taxon>
        <taxon>Ascomycota</taxon>
        <taxon>Pezizomycotina</taxon>
        <taxon>Eurotiomycetes</taxon>
        <taxon>Eurotiomycetidae</taxon>
        <taxon>Eurotiales</taxon>
        <taxon>Aspergillaceae</taxon>
        <taxon>Aspergillus</taxon>
        <taxon>Aspergillus subgen. Circumdati</taxon>
    </lineage>
</organism>
<proteinExistence type="predicted"/>
<dbReference type="STRING" id="1450537.A0A395I7R9"/>
<feature type="compositionally biased region" description="Polar residues" evidence="1">
    <location>
        <begin position="102"/>
        <end position="111"/>
    </location>
</feature>
<feature type="compositionally biased region" description="Low complexity" evidence="1">
    <location>
        <begin position="166"/>
        <end position="177"/>
    </location>
</feature>
<dbReference type="RefSeq" id="XP_025555416.1">
    <property type="nucleotide sequence ID" value="XM_025698041.1"/>
</dbReference>
<gene>
    <name evidence="2" type="ORF">BO97DRAFT_440066</name>
</gene>
<dbReference type="AlphaFoldDB" id="A0A395I7R9"/>
<dbReference type="VEuPathDB" id="FungiDB:BO97DRAFT_440066"/>
<feature type="compositionally biased region" description="Pro residues" evidence="1">
    <location>
        <begin position="120"/>
        <end position="129"/>
    </location>
</feature>
<sequence length="1006" mass="111945">MSLGRHAYRHAVQPASAGLVDHVWISDDLLASAFQRFVKTQRRHASRVPGPLEARRRLARRKNCAMAAMPSAMPPDAIAGLFGRDGRQHLNWQNDHHVQMFPFSSPNDSAQPSESGSSYPYPPRPPIPPMSAENETVDPSGFVDLADSPVPPLPPFLPRDDGEIGSSGFVDLSSSSEPTPPPDTAMDDTSGFIDLASSSDPYAPQNTDMNDPSGFVDLANSLKPPPSPRDTDTNQTSRFVDLASSLEPLSSRSTETVNPDKPVNRANALKPHSSRKKKRTLDRSEPINLASSPEASSLPLDTGITNPGGFVDLARSSEPSRFPPENETVNPEGLFVDLASYSEASSEPSETEVNDQSGFVELTSTSRPADKPKTLPFEDILRESLESCATLEAASDVVRDMDINLRHEPVYSRLIFDHFRSRWLLGKTSVHMLASFLDEPMLNTPGAGNFAAATEHVIRPAIDSQERAVIFASILRALRLGTIIPTEFTEVIKLLQNLPDGITKTDELTEADGFAETGEATDTESLRTGPSSVSSAYERICNVLDQSDDGKYTNITEDTANTWLKILWERNVLAELRLASRILIGIRHLDVVSCSWIPRFITRWLALSDELRSEFDPFFAPRLLDNLHPDPACASIISVTEFLVLARKHQLLMLWHECLAHVHAVEDIPRSGIWVDVRSQIPATASHSGLTVQQRFVLRLWAFRAMNMSHAAGPIWKRKPYAKGPLSDRRGVPPIDKWGARILSLYQASRTNYGKKELLSSLLEDARELNLPANGFTIMAIAFQSKNGVNRSVREALESLEASTASFKDLFRDPETRLPVLRRFGPEIANFVREMDVTSPAFMERALNLARTGKRSEIRLLVRILEWHIPLKIALASSWKPLPDPSRMALVVYKPTEAKGKPTPDPHAALEMINTLATALSCSKELTPRQSYRLIYWIYGYLMRHQAPVKPVIVRAMYHAGVVRARREMRGMYCRTQYNYIMGKVQQVESPEVVRALSNPNFVWRG</sequence>
<accession>A0A395I7R9</accession>
<feature type="region of interest" description="Disordered" evidence="1">
    <location>
        <begin position="342"/>
        <end position="371"/>
    </location>
</feature>
<dbReference type="GeneID" id="37202330"/>
<name>A0A395I7R9_ASPHC</name>